<dbReference type="Pfam" id="PF00460">
    <property type="entry name" value="Flg_bb_rod"/>
    <property type="match status" value="1"/>
</dbReference>
<accession>A0A917CNY5</accession>
<dbReference type="InterPro" id="IPR020013">
    <property type="entry name" value="Flagellar_FlgE/F/G"/>
</dbReference>
<dbReference type="InterPro" id="IPR037925">
    <property type="entry name" value="FlgE/F/G-like"/>
</dbReference>
<feature type="domain" description="Flagellar hook protein FlgE/F/G-like D1" evidence="5">
    <location>
        <begin position="96"/>
        <end position="171"/>
    </location>
</feature>
<evidence type="ECO:0000256" key="1">
    <source>
        <dbReference type="ARBA" id="ARBA00009677"/>
    </source>
</evidence>
<sequence>MNSSMINAMVSMSGMQQKLDLLADNIANVNTVGYKRKVATFEDLLTNMKQQGEAFQQPVRLTPLGFNQGWGSRLTMVQPDLSQGPIQSTNNPYDLAIQGDALFEVVTDEAGSRSYTRNGAFQLSLDQAGVPIITTGDGYPLIIQRPDGEEGRIEVPDGYSVRINPEGEVTAVSRDGFDTIDLGRVKLVQPMKPGILTATADNLFVIADGLNAEEAVRTVVPDDTNSIRLMQGFLEQSNVTLANEMSDLMIVQRAYQMSARAITSSDTMMGMANNLRG</sequence>
<comment type="similarity">
    <text evidence="1 2">Belongs to the flagella basal body rod proteins family.</text>
</comment>
<dbReference type="RefSeq" id="WP_188528944.1">
    <property type="nucleotide sequence ID" value="NZ_BMGR01000002.1"/>
</dbReference>
<evidence type="ECO:0000259" key="4">
    <source>
        <dbReference type="Pfam" id="PF06429"/>
    </source>
</evidence>
<dbReference type="Proteomes" id="UP000644756">
    <property type="component" value="Unassembled WGS sequence"/>
</dbReference>
<dbReference type="InterPro" id="IPR053967">
    <property type="entry name" value="LlgE_F_G-like_D1"/>
</dbReference>
<dbReference type="PANTHER" id="PTHR30435:SF19">
    <property type="entry name" value="FLAGELLAR BASAL-BODY ROD PROTEIN FLGG"/>
    <property type="match status" value="1"/>
</dbReference>
<evidence type="ECO:0000259" key="3">
    <source>
        <dbReference type="Pfam" id="PF00460"/>
    </source>
</evidence>
<reference evidence="6" key="2">
    <citation type="submission" date="2020-09" db="EMBL/GenBank/DDBJ databases">
        <authorList>
            <person name="Sun Q."/>
            <person name="Zhou Y."/>
        </authorList>
    </citation>
    <scope>NUCLEOTIDE SEQUENCE</scope>
    <source>
        <strain evidence="6">CGMCC 1.12987</strain>
    </source>
</reference>
<feature type="domain" description="Flagellar basal body rod protein N-terminal" evidence="3">
    <location>
        <begin position="12"/>
        <end position="35"/>
    </location>
</feature>
<dbReference type="EMBL" id="BMGR01000002">
    <property type="protein sequence ID" value="GGF91694.1"/>
    <property type="molecule type" value="Genomic_DNA"/>
</dbReference>
<dbReference type="SUPFAM" id="SSF117143">
    <property type="entry name" value="Flagellar hook protein flgE"/>
    <property type="match status" value="1"/>
</dbReference>
<keyword evidence="7" id="KW-1185">Reference proteome</keyword>
<protein>
    <submittedName>
        <fullName evidence="6">Flagellar basal body rod protein FlgG</fullName>
    </submittedName>
</protein>
<keyword evidence="6" id="KW-0966">Cell projection</keyword>
<dbReference type="GO" id="GO:0009425">
    <property type="term" value="C:bacterial-type flagellum basal body"/>
    <property type="evidence" value="ECO:0007669"/>
    <property type="project" value="UniProtKB-SubCell"/>
</dbReference>
<dbReference type="PANTHER" id="PTHR30435">
    <property type="entry name" value="FLAGELLAR PROTEIN"/>
    <property type="match status" value="1"/>
</dbReference>
<dbReference type="GO" id="GO:0071978">
    <property type="term" value="P:bacterial-type flagellum-dependent swarming motility"/>
    <property type="evidence" value="ECO:0007669"/>
    <property type="project" value="TreeGrafter"/>
</dbReference>
<name>A0A917CNY5_9BACL</name>
<keyword evidence="2" id="KW-0975">Bacterial flagellum</keyword>
<dbReference type="Pfam" id="PF06429">
    <property type="entry name" value="Flg_bbr_C"/>
    <property type="match status" value="1"/>
</dbReference>
<dbReference type="Pfam" id="PF22692">
    <property type="entry name" value="LlgE_F_G_D1"/>
    <property type="match status" value="1"/>
</dbReference>
<proteinExistence type="inferred from homology"/>
<comment type="caution">
    <text evidence="6">The sequence shown here is derived from an EMBL/GenBank/DDBJ whole genome shotgun (WGS) entry which is preliminary data.</text>
</comment>
<dbReference type="AlphaFoldDB" id="A0A917CNY5"/>
<evidence type="ECO:0000256" key="2">
    <source>
        <dbReference type="RuleBase" id="RU362116"/>
    </source>
</evidence>
<evidence type="ECO:0000259" key="5">
    <source>
        <dbReference type="Pfam" id="PF22692"/>
    </source>
</evidence>
<keyword evidence="6" id="KW-0969">Cilium</keyword>
<feature type="domain" description="Flagellar basal-body/hook protein C-terminal" evidence="4">
    <location>
        <begin position="230"/>
        <end position="275"/>
    </location>
</feature>
<evidence type="ECO:0000313" key="6">
    <source>
        <dbReference type="EMBL" id="GGF91694.1"/>
    </source>
</evidence>
<comment type="subcellular location">
    <subcellularLocation>
        <location evidence="2">Bacterial flagellum basal body</location>
    </subcellularLocation>
</comment>
<dbReference type="InterPro" id="IPR001444">
    <property type="entry name" value="Flag_bb_rod_N"/>
</dbReference>
<organism evidence="6 7">
    <name type="scientific">Paenibacillus abyssi</name>
    <dbReference type="NCBI Taxonomy" id="1340531"/>
    <lineage>
        <taxon>Bacteria</taxon>
        <taxon>Bacillati</taxon>
        <taxon>Bacillota</taxon>
        <taxon>Bacilli</taxon>
        <taxon>Bacillales</taxon>
        <taxon>Paenibacillaceae</taxon>
        <taxon>Paenibacillus</taxon>
    </lineage>
</organism>
<keyword evidence="6" id="KW-0282">Flagellum</keyword>
<reference evidence="6" key="1">
    <citation type="journal article" date="2014" name="Int. J. Syst. Evol. Microbiol.">
        <title>Complete genome sequence of Corynebacterium casei LMG S-19264T (=DSM 44701T), isolated from a smear-ripened cheese.</title>
        <authorList>
            <consortium name="US DOE Joint Genome Institute (JGI-PGF)"/>
            <person name="Walter F."/>
            <person name="Albersmeier A."/>
            <person name="Kalinowski J."/>
            <person name="Ruckert C."/>
        </authorList>
    </citation>
    <scope>NUCLEOTIDE SEQUENCE</scope>
    <source>
        <strain evidence="6">CGMCC 1.12987</strain>
    </source>
</reference>
<dbReference type="NCBIfam" id="TIGR03506">
    <property type="entry name" value="FlgEFG_subfam"/>
    <property type="match status" value="1"/>
</dbReference>
<gene>
    <name evidence="6" type="primary">flgG2</name>
    <name evidence="6" type="ORF">GCM10010916_06280</name>
</gene>
<dbReference type="InterPro" id="IPR010930">
    <property type="entry name" value="Flg_bb/hook_C_dom"/>
</dbReference>
<evidence type="ECO:0000313" key="7">
    <source>
        <dbReference type="Proteomes" id="UP000644756"/>
    </source>
</evidence>